<name>A0AAN6S7A5_9PEZI</name>
<dbReference type="AlphaFoldDB" id="A0AAN6S7A5"/>
<evidence type="ECO:0000313" key="2">
    <source>
        <dbReference type="Proteomes" id="UP001303473"/>
    </source>
</evidence>
<gene>
    <name evidence="1" type="ORF">QBC46DRAFT_378230</name>
</gene>
<protein>
    <submittedName>
        <fullName evidence="1">Uncharacterized protein</fullName>
    </submittedName>
</protein>
<keyword evidence="2" id="KW-1185">Reference proteome</keyword>
<organism evidence="1 2">
    <name type="scientific">Diplogelasinospora grovesii</name>
    <dbReference type="NCBI Taxonomy" id="303347"/>
    <lineage>
        <taxon>Eukaryota</taxon>
        <taxon>Fungi</taxon>
        <taxon>Dikarya</taxon>
        <taxon>Ascomycota</taxon>
        <taxon>Pezizomycotina</taxon>
        <taxon>Sordariomycetes</taxon>
        <taxon>Sordariomycetidae</taxon>
        <taxon>Sordariales</taxon>
        <taxon>Diplogelasinosporaceae</taxon>
        <taxon>Diplogelasinospora</taxon>
    </lineage>
</organism>
<comment type="caution">
    <text evidence="1">The sequence shown here is derived from an EMBL/GenBank/DDBJ whole genome shotgun (WGS) entry which is preliminary data.</text>
</comment>
<dbReference type="Proteomes" id="UP001303473">
    <property type="component" value="Unassembled WGS sequence"/>
</dbReference>
<sequence>MAFSALPLPSPSLPSFYSLLSSLLQTAVVAHPPGTYLLRNVGLECHASSGPKQLQESTCLLLCPGCCLKPETAALHETF</sequence>
<proteinExistence type="predicted"/>
<dbReference type="EMBL" id="MU853768">
    <property type="protein sequence ID" value="KAK3943114.1"/>
    <property type="molecule type" value="Genomic_DNA"/>
</dbReference>
<evidence type="ECO:0000313" key="1">
    <source>
        <dbReference type="EMBL" id="KAK3943114.1"/>
    </source>
</evidence>
<accession>A0AAN6S7A5</accession>
<reference evidence="2" key="1">
    <citation type="journal article" date="2023" name="Mol. Phylogenet. Evol.">
        <title>Genome-scale phylogeny and comparative genomics of the fungal order Sordariales.</title>
        <authorList>
            <person name="Hensen N."/>
            <person name="Bonometti L."/>
            <person name="Westerberg I."/>
            <person name="Brannstrom I.O."/>
            <person name="Guillou S."/>
            <person name="Cros-Aarteil S."/>
            <person name="Calhoun S."/>
            <person name="Haridas S."/>
            <person name="Kuo A."/>
            <person name="Mondo S."/>
            <person name="Pangilinan J."/>
            <person name="Riley R."/>
            <person name="LaButti K."/>
            <person name="Andreopoulos B."/>
            <person name="Lipzen A."/>
            <person name="Chen C."/>
            <person name="Yan M."/>
            <person name="Daum C."/>
            <person name="Ng V."/>
            <person name="Clum A."/>
            <person name="Steindorff A."/>
            <person name="Ohm R.A."/>
            <person name="Martin F."/>
            <person name="Silar P."/>
            <person name="Natvig D.O."/>
            <person name="Lalanne C."/>
            <person name="Gautier V."/>
            <person name="Ament-Velasquez S.L."/>
            <person name="Kruys A."/>
            <person name="Hutchinson M.I."/>
            <person name="Powell A.J."/>
            <person name="Barry K."/>
            <person name="Miller A.N."/>
            <person name="Grigoriev I.V."/>
            <person name="Debuchy R."/>
            <person name="Gladieux P."/>
            <person name="Hiltunen Thoren M."/>
            <person name="Johannesson H."/>
        </authorList>
    </citation>
    <scope>NUCLEOTIDE SEQUENCE [LARGE SCALE GENOMIC DNA]</scope>
    <source>
        <strain evidence="2">CBS 340.73</strain>
    </source>
</reference>